<protein>
    <recommendedName>
        <fullName evidence="3">pectinesterase</fullName>
        <ecNumber evidence="3">3.1.1.11</ecNumber>
    </recommendedName>
</protein>
<dbReference type="InterPro" id="IPR000070">
    <property type="entry name" value="Pectinesterase_cat"/>
</dbReference>
<dbReference type="InterPro" id="IPR011050">
    <property type="entry name" value="Pectin_lyase_fold/virulence"/>
</dbReference>
<dbReference type="EMBL" id="CM018050">
    <property type="protein sequence ID" value="KAA8518668.1"/>
    <property type="molecule type" value="Genomic_DNA"/>
</dbReference>
<evidence type="ECO:0000313" key="10">
    <source>
        <dbReference type="Proteomes" id="UP000325577"/>
    </source>
</evidence>
<keyword evidence="5" id="KW-0063">Aspartyl esterase</keyword>
<evidence type="ECO:0000256" key="4">
    <source>
        <dbReference type="ARBA" id="ARBA00022801"/>
    </source>
</evidence>
<dbReference type="Gene3D" id="2.160.20.10">
    <property type="entry name" value="Single-stranded right-handed beta-helix, Pectin lyase-like"/>
    <property type="match status" value="1"/>
</dbReference>
<dbReference type="EC" id="3.1.1.11" evidence="3"/>
<evidence type="ECO:0000256" key="7">
    <source>
        <dbReference type="SAM" id="MobiDB-lite"/>
    </source>
</evidence>
<feature type="domain" description="Pectinesterase catalytic" evidence="8">
    <location>
        <begin position="1"/>
        <end position="63"/>
    </location>
</feature>
<proteinExistence type="inferred from homology"/>
<dbReference type="GO" id="GO:0030599">
    <property type="term" value="F:pectinesterase activity"/>
    <property type="evidence" value="ECO:0007669"/>
    <property type="project" value="UniProtKB-EC"/>
</dbReference>
<name>A0A5J4ZM02_9ASTE</name>
<evidence type="ECO:0000256" key="5">
    <source>
        <dbReference type="ARBA" id="ARBA00023085"/>
    </source>
</evidence>
<evidence type="ECO:0000256" key="3">
    <source>
        <dbReference type="ARBA" id="ARBA00013229"/>
    </source>
</evidence>
<dbReference type="PANTHER" id="PTHR31321:SF73">
    <property type="entry name" value="PECTINESTERASE 14-RELATED"/>
    <property type="match status" value="1"/>
</dbReference>
<comment type="similarity">
    <text evidence="2">Belongs to the pectinesterase family.</text>
</comment>
<comment type="pathway">
    <text evidence="1">Glycan metabolism; pectin degradation; 2-dehydro-3-deoxy-D-gluconate from pectin: step 1/5.</text>
</comment>
<dbReference type="GO" id="GO:0045490">
    <property type="term" value="P:pectin catabolic process"/>
    <property type="evidence" value="ECO:0007669"/>
    <property type="project" value="UniProtKB-UniPathway"/>
</dbReference>
<dbReference type="PANTHER" id="PTHR31321">
    <property type="entry name" value="ACYL-COA THIOESTER HYDROLASE YBHC-RELATED"/>
    <property type="match status" value="1"/>
</dbReference>
<evidence type="ECO:0000313" key="9">
    <source>
        <dbReference type="EMBL" id="KAA8518668.1"/>
    </source>
</evidence>
<sequence length="90" mass="10272">MSDVIAYDGWNDWRDPSRDLTVFFGEYECLGLGANNTYRVSYGKQLNLSEAAPYVDVSFIDGNDWLFQRPNSPLSNPSDNHTQSEFIQTN</sequence>
<dbReference type="GO" id="GO:0042545">
    <property type="term" value="P:cell wall modification"/>
    <property type="evidence" value="ECO:0007669"/>
    <property type="project" value="InterPro"/>
</dbReference>
<evidence type="ECO:0000256" key="1">
    <source>
        <dbReference type="ARBA" id="ARBA00005184"/>
    </source>
</evidence>
<dbReference type="OrthoDB" id="2019149at2759"/>
<dbReference type="AlphaFoldDB" id="A0A5J4ZM02"/>
<dbReference type="Pfam" id="PF01095">
    <property type="entry name" value="Pectinesterase"/>
    <property type="match status" value="1"/>
</dbReference>
<dbReference type="Proteomes" id="UP000325577">
    <property type="component" value="Linkage Group LG7"/>
</dbReference>
<dbReference type="InterPro" id="IPR012334">
    <property type="entry name" value="Pectin_lyas_fold"/>
</dbReference>
<accession>A0A5J4ZM02</accession>
<reference evidence="9 10" key="1">
    <citation type="submission" date="2019-09" db="EMBL/GenBank/DDBJ databases">
        <title>A chromosome-level genome assembly of the Chinese tupelo Nyssa sinensis.</title>
        <authorList>
            <person name="Yang X."/>
            <person name="Kang M."/>
            <person name="Yang Y."/>
            <person name="Xiong H."/>
            <person name="Wang M."/>
            <person name="Zhang Z."/>
            <person name="Wang Z."/>
            <person name="Wu H."/>
            <person name="Ma T."/>
            <person name="Liu J."/>
            <person name="Xi Z."/>
        </authorList>
    </citation>
    <scope>NUCLEOTIDE SEQUENCE [LARGE SCALE GENOMIC DNA]</scope>
    <source>
        <strain evidence="9">J267</strain>
        <tissue evidence="9">Leaf</tissue>
    </source>
</reference>
<gene>
    <name evidence="9" type="ORF">F0562_016142</name>
</gene>
<dbReference type="UniPathway" id="UPA00545">
    <property type="reaction ID" value="UER00823"/>
</dbReference>
<keyword evidence="10" id="KW-1185">Reference proteome</keyword>
<organism evidence="9 10">
    <name type="scientific">Nyssa sinensis</name>
    <dbReference type="NCBI Taxonomy" id="561372"/>
    <lineage>
        <taxon>Eukaryota</taxon>
        <taxon>Viridiplantae</taxon>
        <taxon>Streptophyta</taxon>
        <taxon>Embryophyta</taxon>
        <taxon>Tracheophyta</taxon>
        <taxon>Spermatophyta</taxon>
        <taxon>Magnoliopsida</taxon>
        <taxon>eudicotyledons</taxon>
        <taxon>Gunneridae</taxon>
        <taxon>Pentapetalae</taxon>
        <taxon>asterids</taxon>
        <taxon>Cornales</taxon>
        <taxon>Nyssaceae</taxon>
        <taxon>Nyssa</taxon>
    </lineage>
</organism>
<comment type="catalytic activity">
    <reaction evidence="6">
        <text>[(1-&gt;4)-alpha-D-galacturonosyl methyl ester](n) + n H2O = [(1-&gt;4)-alpha-D-galacturonosyl](n) + n methanol + n H(+)</text>
        <dbReference type="Rhea" id="RHEA:22380"/>
        <dbReference type="Rhea" id="RHEA-COMP:14570"/>
        <dbReference type="Rhea" id="RHEA-COMP:14573"/>
        <dbReference type="ChEBI" id="CHEBI:15377"/>
        <dbReference type="ChEBI" id="CHEBI:15378"/>
        <dbReference type="ChEBI" id="CHEBI:17790"/>
        <dbReference type="ChEBI" id="CHEBI:140522"/>
        <dbReference type="ChEBI" id="CHEBI:140523"/>
        <dbReference type="EC" id="3.1.1.11"/>
    </reaction>
</comment>
<feature type="region of interest" description="Disordered" evidence="7">
    <location>
        <begin position="70"/>
        <end position="90"/>
    </location>
</feature>
<dbReference type="SUPFAM" id="SSF51126">
    <property type="entry name" value="Pectin lyase-like"/>
    <property type="match status" value="1"/>
</dbReference>
<evidence type="ECO:0000256" key="2">
    <source>
        <dbReference type="ARBA" id="ARBA00008891"/>
    </source>
</evidence>
<evidence type="ECO:0000259" key="8">
    <source>
        <dbReference type="Pfam" id="PF01095"/>
    </source>
</evidence>
<evidence type="ECO:0000256" key="6">
    <source>
        <dbReference type="ARBA" id="ARBA00047928"/>
    </source>
</evidence>
<keyword evidence="4" id="KW-0378">Hydrolase</keyword>